<feature type="active site" evidence="5">
    <location>
        <position position="390"/>
    </location>
</feature>
<feature type="domain" description="Calpain catalytic" evidence="7">
    <location>
        <begin position="158"/>
        <end position="452"/>
    </location>
</feature>
<dbReference type="Pfam" id="PF25435">
    <property type="entry name" value="PalB_C"/>
    <property type="match status" value="1"/>
</dbReference>
<evidence type="ECO:0000256" key="1">
    <source>
        <dbReference type="ARBA" id="ARBA00010193"/>
    </source>
</evidence>
<evidence type="ECO:0000256" key="2">
    <source>
        <dbReference type="ARBA" id="ARBA00022670"/>
    </source>
</evidence>
<dbReference type="Proteomes" id="UP001345013">
    <property type="component" value="Unassembled WGS sequence"/>
</dbReference>
<dbReference type="SMART" id="SM00230">
    <property type="entry name" value="CysPc"/>
    <property type="match status" value="1"/>
</dbReference>
<organism evidence="8 9">
    <name type="scientific">Lithohypha guttulata</name>
    <dbReference type="NCBI Taxonomy" id="1690604"/>
    <lineage>
        <taxon>Eukaryota</taxon>
        <taxon>Fungi</taxon>
        <taxon>Dikarya</taxon>
        <taxon>Ascomycota</taxon>
        <taxon>Pezizomycotina</taxon>
        <taxon>Eurotiomycetes</taxon>
        <taxon>Chaetothyriomycetidae</taxon>
        <taxon>Chaetothyriales</taxon>
        <taxon>Trichomeriaceae</taxon>
        <taxon>Lithohypha</taxon>
    </lineage>
</organism>
<dbReference type="GO" id="GO:0008233">
    <property type="term" value="F:peptidase activity"/>
    <property type="evidence" value="ECO:0007669"/>
    <property type="project" value="UniProtKB-KW"/>
</dbReference>
<dbReference type="InterPro" id="IPR001300">
    <property type="entry name" value="Peptidase_C2_calpain_cat"/>
</dbReference>
<dbReference type="Gene3D" id="2.60.120.380">
    <property type="match status" value="1"/>
</dbReference>
<accession>A0ABR0KAN7</accession>
<gene>
    <name evidence="8" type="primary">RIM13</name>
    <name evidence="8" type="ORF">LTR24_004851</name>
</gene>
<evidence type="ECO:0000256" key="4">
    <source>
        <dbReference type="ARBA" id="ARBA00022807"/>
    </source>
</evidence>
<evidence type="ECO:0000256" key="6">
    <source>
        <dbReference type="SAM" id="MobiDB-lite"/>
    </source>
</evidence>
<dbReference type="InterPro" id="IPR022682">
    <property type="entry name" value="Calpain_domain_III"/>
</dbReference>
<feature type="active site" evidence="5">
    <location>
        <position position="199"/>
    </location>
</feature>
<dbReference type="InterPro" id="IPR022684">
    <property type="entry name" value="Calpain_cysteine_protease"/>
</dbReference>
<name>A0ABR0KAN7_9EURO</name>
<dbReference type="InterPro" id="IPR051297">
    <property type="entry name" value="PalB/RIM13"/>
</dbReference>
<dbReference type="GO" id="GO:0006508">
    <property type="term" value="P:proteolysis"/>
    <property type="evidence" value="ECO:0007669"/>
    <property type="project" value="UniProtKB-KW"/>
</dbReference>
<feature type="active site" evidence="5">
    <location>
        <position position="370"/>
    </location>
</feature>
<evidence type="ECO:0000313" key="9">
    <source>
        <dbReference type="Proteomes" id="UP001345013"/>
    </source>
</evidence>
<comment type="similarity">
    <text evidence="1">Belongs to the peptidase C2 family. PalB/RIM13 subfamily.</text>
</comment>
<dbReference type="PANTHER" id="PTHR46143">
    <property type="entry name" value="CALPAIN-7"/>
    <property type="match status" value="1"/>
</dbReference>
<keyword evidence="4 5" id="KW-0788">Thiol protease</keyword>
<dbReference type="InterPro" id="IPR036213">
    <property type="entry name" value="Calpain_III_sf"/>
</dbReference>
<dbReference type="EMBL" id="JAVRRG010000052">
    <property type="protein sequence ID" value="KAK5092810.1"/>
    <property type="molecule type" value="Genomic_DNA"/>
</dbReference>
<feature type="region of interest" description="Disordered" evidence="6">
    <location>
        <begin position="398"/>
        <end position="426"/>
    </location>
</feature>
<evidence type="ECO:0000313" key="8">
    <source>
        <dbReference type="EMBL" id="KAK5092810.1"/>
    </source>
</evidence>
<dbReference type="Pfam" id="PF01067">
    <property type="entry name" value="Calpain_III"/>
    <property type="match status" value="1"/>
</dbReference>
<proteinExistence type="inferred from homology"/>
<dbReference type="SMART" id="SM00720">
    <property type="entry name" value="calpain_III"/>
    <property type="match status" value="1"/>
</dbReference>
<keyword evidence="2 5" id="KW-0645">Protease</keyword>
<evidence type="ECO:0000256" key="3">
    <source>
        <dbReference type="ARBA" id="ARBA00022801"/>
    </source>
</evidence>
<dbReference type="PROSITE" id="PS50203">
    <property type="entry name" value="CALPAIN_CAT"/>
    <property type="match status" value="1"/>
</dbReference>
<dbReference type="InterPro" id="IPR036181">
    <property type="entry name" value="MIT_dom_sf"/>
</dbReference>
<dbReference type="SUPFAM" id="SSF49758">
    <property type="entry name" value="Calpain large subunit, middle domain (domain III)"/>
    <property type="match status" value="2"/>
</dbReference>
<dbReference type="Gene3D" id="3.90.70.10">
    <property type="entry name" value="Cysteine proteinases"/>
    <property type="match status" value="1"/>
</dbReference>
<reference evidence="8 9" key="1">
    <citation type="submission" date="2023-08" db="EMBL/GenBank/DDBJ databases">
        <title>Black Yeasts Isolated from many extreme environments.</title>
        <authorList>
            <person name="Coleine C."/>
            <person name="Stajich J.E."/>
            <person name="Selbmann L."/>
        </authorList>
    </citation>
    <scope>NUCLEOTIDE SEQUENCE [LARGE SCALE GENOMIC DNA]</scope>
    <source>
        <strain evidence="8 9">CCFEE 5885</strain>
    </source>
</reference>
<keyword evidence="9" id="KW-1185">Reference proteome</keyword>
<keyword evidence="3 5" id="KW-0378">Hydrolase</keyword>
<comment type="caution">
    <text evidence="8">The sequence shown here is derived from an EMBL/GenBank/DDBJ whole genome shotgun (WGS) entry which is preliminary data.</text>
</comment>
<feature type="compositionally biased region" description="Basic and acidic residues" evidence="6">
    <location>
        <begin position="70"/>
        <end position="80"/>
    </location>
</feature>
<dbReference type="PRINTS" id="PR00704">
    <property type="entry name" value="CALPAIN"/>
</dbReference>
<sequence length="873" mass="97959">MSTKKRLDLEARAATAEKRIIDTNNGSRASLEAAISAAELYMQALRLTENAADRRRLDAKTKQLISKAEDLKKVSDEGRSSARPSGRGRAQHPVSTRKLTTRENIILLEGSKLNGAVFKPWTAPPSIDEFLLQDGHELWTDDFEYALCETQLKHFDAWQRPDEALSRILIKRNDESLPNAVTMDKLGSWDMVQDAAPDCSVVASLQVQLRLNAIALSNNRQLFGTTFYPSDQHREQPDVSPNGRYILRFYFNGCWRRVEVDDRLPTSKTSRVLHVIDRSHPGLIWPTIIEKAYLKVRGGYDFPGSNSGTDLAVLTGWIPQQIFLHDEDVEPQTLWEDLLPAFVRGDIMCTLGTGKLGQREQQQLGLGAEHDYAVLEMKQTVDNSEILLKNPWANGDVWKGATRRRPHPGQEDDAPQPPVDEEEQEQMKPGTFWMDFNHSFQYFEHLYVNWDPSLFTYREDIHFSWHLPDVVQAGNLFVDHPQFAVKAKRAGEVWILLNRHFRTGDYSVQNHGKNGYISLYLFNKSGGRVFSSENAKVRGPFVDSPNTLLRFQTQAHETYTVVAVSQDLPTGKHNFTLSTFSNSLVEVSSAYHTYHNPQVVKAAWTRATAGGSSNFPQYLQNPQFTLKVEGETRAALVLRTFFDGSDTRANTEIHVKVLVASSDGRRITKLRQRDVVAHSGDYKRGSAVTETTLHRGTYTIICSTFEQGQISRFQLDLHTALDIPLSTIKALPAEGSGRLSILAQPAIFTNSISRLIAPVTIGRVTKALWKASLSSGSGSDMFKMSLEQNQGPYRRCIASSSADDKEFNPLANGLRIEDIDLSTNMSAAQNGGLWLVIEKPGQSSTETKDTTVLLVEVLSEERIEIGQWALLED</sequence>
<dbReference type="InterPro" id="IPR022683">
    <property type="entry name" value="Calpain_III"/>
</dbReference>
<dbReference type="SUPFAM" id="SSF54001">
    <property type="entry name" value="Cysteine proteinases"/>
    <property type="match status" value="1"/>
</dbReference>
<feature type="compositionally biased region" description="Acidic residues" evidence="6">
    <location>
        <begin position="411"/>
        <end position="424"/>
    </location>
</feature>
<evidence type="ECO:0000259" key="7">
    <source>
        <dbReference type="PROSITE" id="PS50203"/>
    </source>
</evidence>
<feature type="region of interest" description="Disordered" evidence="6">
    <location>
        <begin position="70"/>
        <end position="96"/>
    </location>
</feature>
<protein>
    <submittedName>
        <fullName evidence="8">Cysteine protease</fullName>
    </submittedName>
</protein>
<dbReference type="SUPFAM" id="SSF116846">
    <property type="entry name" value="MIT domain"/>
    <property type="match status" value="1"/>
</dbReference>
<dbReference type="Pfam" id="PF00648">
    <property type="entry name" value="Peptidase_C2"/>
    <property type="match status" value="1"/>
</dbReference>
<dbReference type="PANTHER" id="PTHR46143:SF1">
    <property type="entry name" value="CALPAIN-7"/>
    <property type="match status" value="1"/>
</dbReference>
<evidence type="ECO:0000256" key="5">
    <source>
        <dbReference type="PROSITE-ProRule" id="PRU00239"/>
    </source>
</evidence>
<dbReference type="InterPro" id="IPR038765">
    <property type="entry name" value="Papain-like_cys_pep_sf"/>
</dbReference>